<reference evidence="2" key="1">
    <citation type="submission" date="2022-10" db="EMBL/GenBank/DDBJ databases">
        <title>Human gut microbiome strain richness.</title>
        <authorList>
            <person name="Chen-Liaw A."/>
        </authorList>
    </citation>
    <scope>NUCLEOTIDE SEQUENCE</scope>
    <source>
        <strain evidence="2">RTP21484st1_H8_RTP21484_190118</strain>
    </source>
</reference>
<keyword evidence="1" id="KW-0175">Coiled coil</keyword>
<accession>A0AAW6IJU5</accession>
<feature type="coiled-coil region" evidence="1">
    <location>
        <begin position="269"/>
        <end position="296"/>
    </location>
</feature>
<organism evidence="2 3">
    <name type="scientific">Bacteroides ovatus</name>
    <dbReference type="NCBI Taxonomy" id="28116"/>
    <lineage>
        <taxon>Bacteria</taxon>
        <taxon>Pseudomonadati</taxon>
        <taxon>Bacteroidota</taxon>
        <taxon>Bacteroidia</taxon>
        <taxon>Bacteroidales</taxon>
        <taxon>Bacteroidaceae</taxon>
        <taxon>Bacteroides</taxon>
    </lineage>
</organism>
<proteinExistence type="predicted"/>
<sequence length="588" mass="67610">MFYYIGINSWNLLESFVSESISPFSFYQVRGYGNNLSRYIDGTNERVNYLILSTKEIEGDYVLKVNEEILDKSNITPVKKSKTLFTYSKTIYYKKGAVAFLFSSNDLLESFVAESQILFEVKCIEKYKSEFVINTGKTKKPLVTDRIANSFSFQRHEYIVQDNVYDRLKGMIVAYTHAMVFAEDPHEQRLSCQLRDLKNSFAGLNTQVMVSESAVSNAGEYMSLIKKAKAAYNGIIKTKTNLFDILIQLFSEIIKLSKARADELSENKQVSGTDRIENLMAQKEELENKLYNIEYRDGISDLVEELNSIKNQELNNGIKMGKTREYFKKGTLEYERKQYLKNKIKKYEEDNDEYKSIKQDICNIKQQITNIDTGASVYDTTLGALFVRVSEIMNELISKAKTSSKNNGQVNYSCLSLRNSAVSIDVNASVEEKAFLDIIINEALKSEKRVLSDDVVLNLIVESANKYKCREYANTENGKLILRSLREFWAYKHNQCSSFSIPNNLVVLKSLMAFFIKPFGFDQIERYVQNKGVENKEYGYMLRGAFIGYAAFPKTFTDALYGDKNIYIPMDEYLTTIHKQVEAQYPCD</sequence>
<evidence type="ECO:0000313" key="3">
    <source>
        <dbReference type="Proteomes" id="UP001215078"/>
    </source>
</evidence>
<dbReference type="Proteomes" id="UP001215078">
    <property type="component" value="Unassembled WGS sequence"/>
</dbReference>
<comment type="caution">
    <text evidence="2">The sequence shown here is derived from an EMBL/GenBank/DDBJ whole genome shotgun (WGS) entry which is preliminary data.</text>
</comment>
<protein>
    <submittedName>
        <fullName evidence="2">Lantibiotic ABC transporter</fullName>
    </submittedName>
</protein>
<gene>
    <name evidence="2" type="ORF">PQ628_18980</name>
</gene>
<name>A0AAW6IJU5_BACOV</name>
<evidence type="ECO:0000256" key="1">
    <source>
        <dbReference type="SAM" id="Coils"/>
    </source>
</evidence>
<evidence type="ECO:0000313" key="2">
    <source>
        <dbReference type="EMBL" id="MDC7960291.1"/>
    </source>
</evidence>
<dbReference type="RefSeq" id="WP_195690839.1">
    <property type="nucleotide sequence ID" value="NZ_JAQQPO010000024.1"/>
</dbReference>
<dbReference type="EMBL" id="JAQQPO010000024">
    <property type="protein sequence ID" value="MDC7960291.1"/>
    <property type="molecule type" value="Genomic_DNA"/>
</dbReference>
<dbReference type="AlphaFoldDB" id="A0AAW6IJU5"/>